<feature type="domain" description="Xylose isomerase-like TIM barrel" evidence="1">
    <location>
        <begin position="24"/>
        <end position="258"/>
    </location>
</feature>
<protein>
    <submittedName>
        <fullName evidence="2">Sugar phosphate isomerase/epimerase</fullName>
    </submittedName>
</protein>
<keyword evidence="2" id="KW-0413">Isomerase</keyword>
<proteinExistence type="predicted"/>
<name>A0ABZ3FMP0_9ACTN</name>
<dbReference type="InterPro" id="IPR013022">
    <property type="entry name" value="Xyl_isomerase-like_TIM-brl"/>
</dbReference>
<dbReference type="GO" id="GO:0016853">
    <property type="term" value="F:isomerase activity"/>
    <property type="evidence" value="ECO:0007669"/>
    <property type="project" value="UniProtKB-KW"/>
</dbReference>
<evidence type="ECO:0000259" key="1">
    <source>
        <dbReference type="Pfam" id="PF01261"/>
    </source>
</evidence>
<dbReference type="InterPro" id="IPR050312">
    <property type="entry name" value="IolE/XylAMocC-like"/>
</dbReference>
<dbReference type="Gene3D" id="3.20.20.150">
    <property type="entry name" value="Divalent-metal-dependent TIM barrel enzymes"/>
    <property type="match status" value="1"/>
</dbReference>
<dbReference type="Proteomes" id="UP001442841">
    <property type="component" value="Chromosome"/>
</dbReference>
<organism evidence="2 3">
    <name type="scientific">Ammonicoccus fulvus</name>
    <dbReference type="NCBI Taxonomy" id="3138240"/>
    <lineage>
        <taxon>Bacteria</taxon>
        <taxon>Bacillati</taxon>
        <taxon>Actinomycetota</taxon>
        <taxon>Actinomycetes</taxon>
        <taxon>Propionibacteriales</taxon>
        <taxon>Propionibacteriaceae</taxon>
        <taxon>Ammonicoccus</taxon>
    </lineage>
</organism>
<dbReference type="SUPFAM" id="SSF51658">
    <property type="entry name" value="Xylose isomerase-like"/>
    <property type="match status" value="1"/>
</dbReference>
<dbReference type="PANTHER" id="PTHR12110">
    <property type="entry name" value="HYDROXYPYRUVATE ISOMERASE"/>
    <property type="match status" value="1"/>
</dbReference>
<gene>
    <name evidence="2" type="ORF">AADG42_04980</name>
</gene>
<evidence type="ECO:0000313" key="3">
    <source>
        <dbReference type="Proteomes" id="UP001442841"/>
    </source>
</evidence>
<accession>A0ABZ3FMP0</accession>
<sequence>MSQPKPRVALSTSAVYPESTSAAFEWAGRLGYDAVEIMVGTDALSTDVDAVQRLRDHHQIPVVSVHAPTLLLLPRVWGTDPWEKLEKSARAALQLGAPTVVVHPPFRWQGEYARNFLAGIKRLTETTGITFCLENMYPWRTPRGEFKAYKPDWDPSELDYDHLTLDLSHASTSKQNSLDLAKEWGPRLKHVHLTDGTGSFMDEHMVPGRGDQKADELLRYLGTSGYAGDVILEINTRGAKSRDERERDLAESLAFTRTYLEAAARSASTSDD</sequence>
<dbReference type="Pfam" id="PF01261">
    <property type="entry name" value="AP_endonuc_2"/>
    <property type="match status" value="1"/>
</dbReference>
<dbReference type="EMBL" id="CP154795">
    <property type="protein sequence ID" value="XAN06687.1"/>
    <property type="molecule type" value="Genomic_DNA"/>
</dbReference>
<dbReference type="InterPro" id="IPR036237">
    <property type="entry name" value="Xyl_isomerase-like_sf"/>
</dbReference>
<dbReference type="RefSeq" id="WP_425308117.1">
    <property type="nucleotide sequence ID" value="NZ_CP154795.1"/>
</dbReference>
<evidence type="ECO:0000313" key="2">
    <source>
        <dbReference type="EMBL" id="XAN06687.1"/>
    </source>
</evidence>
<keyword evidence="3" id="KW-1185">Reference proteome</keyword>
<dbReference type="PANTHER" id="PTHR12110:SF47">
    <property type="match status" value="1"/>
</dbReference>
<reference evidence="2 3" key="1">
    <citation type="submission" date="2024-04" db="EMBL/GenBank/DDBJ databases">
        <title>Isolation of an actinomycete strain from pig manure.</title>
        <authorList>
            <person name="Gong T."/>
            <person name="Yu Z."/>
            <person name="An M."/>
            <person name="Wei C."/>
            <person name="Yang W."/>
            <person name="Liu L."/>
        </authorList>
    </citation>
    <scope>NUCLEOTIDE SEQUENCE [LARGE SCALE GENOMIC DNA]</scope>
    <source>
        <strain evidence="2 3">ZF39</strain>
    </source>
</reference>